<comment type="caution">
    <text evidence="1">The sequence shown here is derived from an EMBL/GenBank/DDBJ whole genome shotgun (WGS) entry which is preliminary data.</text>
</comment>
<proteinExistence type="predicted"/>
<accession>A0A2T2WP17</accession>
<gene>
    <name evidence="1" type="ORF">C7B45_00935</name>
</gene>
<dbReference type="InterPro" id="IPR011042">
    <property type="entry name" value="6-blade_b-propeller_TolB-like"/>
</dbReference>
<sequence>MPGDVLIADSANNRILLVNPQKKIVWQYPKPGQPSAIRDDDDVFFGPHFDEIITNQEGNDVISIINFKTRQVVWNYGHAGEPGSAPGYLNTPDDAFLLTHQGTDIITVADIKNDRILFISRRTHHILKQYGKTGVAANDPPIAYSAPNGDFPAPHGGMLVTQINGNDAILLNRHNQIQYTLHFPSQFYYPSDANITPNGNIIVAFYTNPGAIVEMTPKGRVVWSYHVLSGPGRLNHPSLAVMLPNGFILLNDDYNDRVIVINPKTNQIVWQYGHTGTPGSAPGYLNIPDGVDLLPVGVTPGGKNGVGHHLESFPGSGL</sequence>
<dbReference type="Gene3D" id="2.120.10.30">
    <property type="entry name" value="TolB, C-terminal domain"/>
    <property type="match status" value="1"/>
</dbReference>
<dbReference type="SUPFAM" id="SSF101898">
    <property type="entry name" value="NHL repeat"/>
    <property type="match status" value="1"/>
</dbReference>
<protein>
    <submittedName>
        <fullName evidence="1">Uncharacterized protein</fullName>
    </submittedName>
</protein>
<evidence type="ECO:0000313" key="1">
    <source>
        <dbReference type="EMBL" id="PSR23989.1"/>
    </source>
</evidence>
<dbReference type="EMBL" id="PXYV01000002">
    <property type="protein sequence ID" value="PSR23989.1"/>
    <property type="molecule type" value="Genomic_DNA"/>
</dbReference>
<reference evidence="1 2" key="1">
    <citation type="journal article" date="2014" name="BMC Genomics">
        <title>Comparison of environmental and isolate Sulfobacillus genomes reveals diverse carbon, sulfur, nitrogen, and hydrogen metabolisms.</title>
        <authorList>
            <person name="Justice N.B."/>
            <person name="Norman A."/>
            <person name="Brown C.T."/>
            <person name="Singh A."/>
            <person name="Thomas B.C."/>
            <person name="Banfield J.F."/>
        </authorList>
    </citation>
    <scope>NUCLEOTIDE SEQUENCE [LARGE SCALE GENOMIC DNA]</scope>
    <source>
        <strain evidence="1">AMDSBA3</strain>
    </source>
</reference>
<organism evidence="1 2">
    <name type="scientific">Sulfobacillus acidophilus</name>
    <dbReference type="NCBI Taxonomy" id="53633"/>
    <lineage>
        <taxon>Bacteria</taxon>
        <taxon>Bacillati</taxon>
        <taxon>Bacillota</taxon>
        <taxon>Clostridia</taxon>
        <taxon>Eubacteriales</taxon>
        <taxon>Clostridiales Family XVII. Incertae Sedis</taxon>
        <taxon>Sulfobacillus</taxon>
    </lineage>
</organism>
<dbReference type="AlphaFoldDB" id="A0A2T2WP17"/>
<name>A0A2T2WP17_9FIRM</name>
<evidence type="ECO:0000313" key="2">
    <source>
        <dbReference type="Proteomes" id="UP000241848"/>
    </source>
</evidence>
<dbReference type="Proteomes" id="UP000241848">
    <property type="component" value="Unassembled WGS sequence"/>
</dbReference>